<proteinExistence type="predicted"/>
<dbReference type="OrthoDB" id="129605at2759"/>
<sequence length="338" mass="37865">MTQEELTMVVNATIEYHRPTQQKVVESPVKLSKHKKNDKLIQHLGEPNPYHHRCNQRSNSLVRSDESVLEMFQHMLERKEKHFYALRATEIAVNDEVRDNQNQETATSRVATANQHQQTTSYLRDQTPDTENLSHQPMVNESTQFSEFNTSVHSLPPAVSPYELMEPIAGPTLADLASHRKRERYPSSFQSYPSSIASRSSSSPSSATDQVNSHFQSSYSSKYSSSNNFSSHSIMSSAKSGAYSRHCSHTSKRSYRCNGTSSTVSSLSRSSKHSSHRNVSPASSIETTLPDNCDFTLSKKDELLEVSQVAVAPPISDSQVSSRAELVTWELDLSNFAF</sequence>
<organism evidence="2 3">
    <name type="scientific">Phytophthora megakarya</name>
    <dbReference type="NCBI Taxonomy" id="4795"/>
    <lineage>
        <taxon>Eukaryota</taxon>
        <taxon>Sar</taxon>
        <taxon>Stramenopiles</taxon>
        <taxon>Oomycota</taxon>
        <taxon>Peronosporomycetes</taxon>
        <taxon>Peronosporales</taxon>
        <taxon>Peronosporaceae</taxon>
        <taxon>Phytophthora</taxon>
    </lineage>
</organism>
<feature type="region of interest" description="Disordered" evidence="1">
    <location>
        <begin position="184"/>
        <end position="213"/>
    </location>
</feature>
<comment type="caution">
    <text evidence="2">The sequence shown here is derived from an EMBL/GenBank/DDBJ whole genome shotgun (WGS) entry which is preliminary data.</text>
</comment>
<feature type="compositionally biased region" description="Polar residues" evidence="1">
    <location>
        <begin position="102"/>
        <end position="135"/>
    </location>
</feature>
<feature type="compositionally biased region" description="Low complexity" evidence="1">
    <location>
        <begin position="260"/>
        <end position="269"/>
    </location>
</feature>
<feature type="region of interest" description="Disordered" evidence="1">
    <location>
        <begin position="251"/>
        <end position="285"/>
    </location>
</feature>
<dbReference type="EMBL" id="NBNE01000299">
    <property type="protein sequence ID" value="OWZ20684.1"/>
    <property type="molecule type" value="Genomic_DNA"/>
</dbReference>
<keyword evidence="3" id="KW-1185">Reference proteome</keyword>
<evidence type="ECO:0000313" key="3">
    <source>
        <dbReference type="Proteomes" id="UP000198211"/>
    </source>
</evidence>
<feature type="compositionally biased region" description="Low complexity" evidence="1">
    <location>
        <begin position="191"/>
        <end position="213"/>
    </location>
</feature>
<evidence type="ECO:0000256" key="1">
    <source>
        <dbReference type="SAM" id="MobiDB-lite"/>
    </source>
</evidence>
<dbReference type="Proteomes" id="UP000198211">
    <property type="component" value="Unassembled WGS sequence"/>
</dbReference>
<protein>
    <submittedName>
        <fullName evidence="2">Uncharacterized protein</fullName>
    </submittedName>
</protein>
<gene>
    <name evidence="2" type="ORF">PHMEG_0004859</name>
</gene>
<reference evidence="3" key="1">
    <citation type="submission" date="2017-03" db="EMBL/GenBank/DDBJ databases">
        <title>Phytopthora megakarya and P. palmivora, two closely related causual agents of cacao black pod achieved similar genome size and gene model numbers by different mechanisms.</title>
        <authorList>
            <person name="Ali S."/>
            <person name="Shao J."/>
            <person name="Larry D.J."/>
            <person name="Kronmiller B."/>
            <person name="Shen D."/>
            <person name="Strem M.D."/>
            <person name="Melnick R.L."/>
            <person name="Guiltinan M.J."/>
            <person name="Tyler B.M."/>
            <person name="Meinhardt L.W."/>
            <person name="Bailey B.A."/>
        </authorList>
    </citation>
    <scope>NUCLEOTIDE SEQUENCE [LARGE SCALE GENOMIC DNA]</scope>
    <source>
        <strain evidence="3">zdho120</strain>
    </source>
</reference>
<accession>A0A225WST4</accession>
<dbReference type="AlphaFoldDB" id="A0A225WST4"/>
<feature type="region of interest" description="Disordered" evidence="1">
    <location>
        <begin position="98"/>
        <end position="135"/>
    </location>
</feature>
<name>A0A225WST4_9STRA</name>
<evidence type="ECO:0000313" key="2">
    <source>
        <dbReference type="EMBL" id="OWZ20684.1"/>
    </source>
</evidence>